<gene>
    <name evidence="2" type="ORF">C0J50_12791</name>
</gene>
<name>A0AAD5B6M2_SILAS</name>
<evidence type="ECO:0000313" key="2">
    <source>
        <dbReference type="EMBL" id="KAI5628149.1"/>
    </source>
</evidence>
<proteinExistence type="predicted"/>
<sequence>MNKSQDSTIHLSTESPNKGSDDRSYRRRLQRGETVDGFIHPPENSKVKLNHAKYLSRSHTIHQDLTCRSRKDLEHTQCCSTTTKMTDSGANDHSINLSYEPEQIIEMTEENMQSNLEEEENKDKNLHWVSTEMDDLVL</sequence>
<dbReference type="Proteomes" id="UP001205998">
    <property type="component" value="Unassembled WGS sequence"/>
</dbReference>
<accession>A0AAD5B6M2</accession>
<feature type="compositionally biased region" description="Polar residues" evidence="1">
    <location>
        <begin position="1"/>
        <end position="18"/>
    </location>
</feature>
<evidence type="ECO:0000313" key="3">
    <source>
        <dbReference type="Proteomes" id="UP001205998"/>
    </source>
</evidence>
<protein>
    <submittedName>
        <fullName evidence="2">Uncharacterized protein</fullName>
    </submittedName>
</protein>
<comment type="caution">
    <text evidence="2">The sequence shown here is derived from an EMBL/GenBank/DDBJ whole genome shotgun (WGS) entry which is preliminary data.</text>
</comment>
<dbReference type="AlphaFoldDB" id="A0AAD5B6M2"/>
<reference evidence="2" key="1">
    <citation type="submission" date="2018-07" db="EMBL/GenBank/DDBJ databases">
        <title>Comparative genomics of catfishes provides insights into carnivory and benthic adaptation.</title>
        <authorList>
            <person name="Zhang Y."/>
            <person name="Wang D."/>
            <person name="Peng Z."/>
            <person name="Zheng S."/>
            <person name="Shao F."/>
            <person name="Tao W."/>
        </authorList>
    </citation>
    <scope>NUCLEOTIDE SEQUENCE</scope>
    <source>
        <strain evidence="2">Chongqing</strain>
    </source>
</reference>
<keyword evidence="3" id="KW-1185">Reference proteome</keyword>
<dbReference type="EMBL" id="MU545859">
    <property type="protein sequence ID" value="KAI5628149.1"/>
    <property type="molecule type" value="Genomic_DNA"/>
</dbReference>
<feature type="compositionally biased region" description="Basic and acidic residues" evidence="1">
    <location>
        <begin position="19"/>
        <end position="34"/>
    </location>
</feature>
<evidence type="ECO:0000256" key="1">
    <source>
        <dbReference type="SAM" id="MobiDB-lite"/>
    </source>
</evidence>
<feature type="region of interest" description="Disordered" evidence="1">
    <location>
        <begin position="1"/>
        <end position="44"/>
    </location>
</feature>
<organism evidence="2 3">
    <name type="scientific">Silurus asotus</name>
    <name type="common">Amur catfish</name>
    <name type="synonym">Parasilurus asotus</name>
    <dbReference type="NCBI Taxonomy" id="30991"/>
    <lineage>
        <taxon>Eukaryota</taxon>
        <taxon>Metazoa</taxon>
        <taxon>Chordata</taxon>
        <taxon>Craniata</taxon>
        <taxon>Vertebrata</taxon>
        <taxon>Euteleostomi</taxon>
        <taxon>Actinopterygii</taxon>
        <taxon>Neopterygii</taxon>
        <taxon>Teleostei</taxon>
        <taxon>Ostariophysi</taxon>
        <taxon>Siluriformes</taxon>
        <taxon>Siluridae</taxon>
        <taxon>Silurus</taxon>
    </lineage>
</organism>